<sequence>SKAIKELRGLIDKSLREQEAGMSLIRDKLRGLKDRKDADEKKIIDEVIKRLPEVKELELDTSEKLRDKLEKLQGNERLDWKSIRGLEEALKNARVGTGVTIFGGVSKIAIDRHILDPYTPTGTVNGTNTDFVLKKPPNPTASLKVWLGGSLRSLTEDYTLSNRTITFLIAPQTGEILKVEHRI</sequence>
<dbReference type="AlphaFoldDB" id="A0A0F8WFZ9"/>
<comment type="caution">
    <text evidence="1">The sequence shown here is derived from an EMBL/GenBank/DDBJ whole genome shotgun (WGS) entry which is preliminary data.</text>
</comment>
<accession>A0A0F8WFZ9</accession>
<organism evidence="1">
    <name type="scientific">marine sediment metagenome</name>
    <dbReference type="NCBI Taxonomy" id="412755"/>
    <lineage>
        <taxon>unclassified sequences</taxon>
        <taxon>metagenomes</taxon>
        <taxon>ecological metagenomes</taxon>
    </lineage>
</organism>
<reference evidence="1" key="1">
    <citation type="journal article" date="2015" name="Nature">
        <title>Complex archaea that bridge the gap between prokaryotes and eukaryotes.</title>
        <authorList>
            <person name="Spang A."/>
            <person name="Saw J.H."/>
            <person name="Jorgensen S.L."/>
            <person name="Zaremba-Niedzwiedzka K."/>
            <person name="Martijn J."/>
            <person name="Lind A.E."/>
            <person name="van Eijk R."/>
            <person name="Schleper C."/>
            <person name="Guy L."/>
            <person name="Ettema T.J."/>
        </authorList>
    </citation>
    <scope>NUCLEOTIDE SEQUENCE</scope>
</reference>
<evidence type="ECO:0000313" key="1">
    <source>
        <dbReference type="EMBL" id="KKK55513.1"/>
    </source>
</evidence>
<protein>
    <submittedName>
        <fullName evidence="1">Uncharacterized protein</fullName>
    </submittedName>
</protein>
<proteinExistence type="predicted"/>
<name>A0A0F8WFZ9_9ZZZZ</name>
<feature type="non-terminal residue" evidence="1">
    <location>
        <position position="1"/>
    </location>
</feature>
<gene>
    <name evidence="1" type="ORF">LCGC14_3073790</name>
</gene>
<dbReference type="EMBL" id="LAZR01065453">
    <property type="protein sequence ID" value="KKK55513.1"/>
    <property type="molecule type" value="Genomic_DNA"/>
</dbReference>